<dbReference type="EMBL" id="QZWZ01000116">
    <property type="protein sequence ID" value="RJT21311.1"/>
    <property type="molecule type" value="Genomic_DNA"/>
</dbReference>
<dbReference type="AlphaFoldDB" id="A0A3A5JQT4"/>
<organism evidence="2 3">
    <name type="scientific">Mesorhizobium waimense</name>
    <dbReference type="NCBI Taxonomy" id="1300307"/>
    <lineage>
        <taxon>Bacteria</taxon>
        <taxon>Pseudomonadati</taxon>
        <taxon>Pseudomonadota</taxon>
        <taxon>Alphaproteobacteria</taxon>
        <taxon>Hyphomicrobiales</taxon>
        <taxon>Phyllobacteriaceae</taxon>
        <taxon>Mesorhizobium</taxon>
    </lineage>
</organism>
<protein>
    <submittedName>
        <fullName evidence="2">Protein psiB</fullName>
    </submittedName>
</protein>
<comment type="caution">
    <text evidence="2">The sequence shown here is derived from an EMBL/GenBank/DDBJ whole genome shotgun (WGS) entry which is preliminary data.</text>
</comment>
<reference evidence="2 3" key="1">
    <citation type="submission" date="2018-09" db="EMBL/GenBank/DDBJ databases">
        <title>Mesorhizobium carmichaelinearum sp. nov. isolated from Carmichaelinea spp. root nodules in New Zealand.</title>
        <authorList>
            <person name="De Meyer S.E."/>
        </authorList>
    </citation>
    <scope>NUCLEOTIDE SEQUENCE [LARGE SCALE GENOMIC DNA]</scope>
    <source>
        <strain evidence="2 3">ICMP19557</strain>
    </source>
</reference>
<dbReference type="InterPro" id="IPR024559">
    <property type="entry name" value="DUF3846"/>
</dbReference>
<dbReference type="OrthoDB" id="950017at2"/>
<gene>
    <name evidence="2" type="ORF">D3227_39775</name>
</gene>
<dbReference type="Proteomes" id="UP000272706">
    <property type="component" value="Unassembled WGS sequence"/>
</dbReference>
<evidence type="ECO:0000313" key="3">
    <source>
        <dbReference type="Proteomes" id="UP000272706"/>
    </source>
</evidence>
<evidence type="ECO:0000259" key="1">
    <source>
        <dbReference type="Pfam" id="PF12957"/>
    </source>
</evidence>
<keyword evidence="3" id="KW-1185">Reference proteome</keyword>
<accession>A0A3A5JQT4</accession>
<feature type="domain" description="DUF3846" evidence="1">
    <location>
        <begin position="5"/>
        <end position="86"/>
    </location>
</feature>
<name>A0A3A5JQT4_9HYPH</name>
<dbReference type="RefSeq" id="WP_120019406.1">
    <property type="nucleotide sequence ID" value="NZ_QZWZ01000116.1"/>
</dbReference>
<evidence type="ECO:0000313" key="2">
    <source>
        <dbReference type="EMBL" id="RJT21311.1"/>
    </source>
</evidence>
<dbReference type="Pfam" id="PF12957">
    <property type="entry name" value="DUF3846"/>
    <property type="match status" value="1"/>
</dbReference>
<proteinExistence type="predicted"/>
<sequence length="149" mass="16368">MKQTAYLLDPETTIFRAVELPAGISFKPIYDLIGCRLIEVVRFDERHSLFVDEEGLRDSLTAFTIFEGYPQPLAGKLVLVGGDGSEPYHSPLISLEDASAHFKCCRPVLDPVFATHDEMTAGGLIISGALMGLQVRIDRRAPTFVEGEA</sequence>